<protein>
    <submittedName>
        <fullName evidence="1">Uncharacterized protein</fullName>
    </submittedName>
</protein>
<comment type="caution">
    <text evidence="1">The sequence shown here is derived from an EMBL/GenBank/DDBJ whole genome shotgun (WGS) entry which is preliminary data.</text>
</comment>
<sequence>MLQTANASVSWIHQPHSAVTMCILFDIAFLNEQKKKSGSVPEERREATHQNVWTRKRRLKSVALSNSVTED</sequence>
<dbReference type="Proteomes" id="UP000275408">
    <property type="component" value="Unassembled WGS sequence"/>
</dbReference>
<dbReference type="EMBL" id="RCHS01002978">
    <property type="protein sequence ID" value="RMX44499.1"/>
    <property type="molecule type" value="Genomic_DNA"/>
</dbReference>
<accession>A0A3M6TT52</accession>
<name>A0A3M6TT52_POCDA</name>
<evidence type="ECO:0000313" key="2">
    <source>
        <dbReference type="Proteomes" id="UP000275408"/>
    </source>
</evidence>
<evidence type="ECO:0000313" key="1">
    <source>
        <dbReference type="EMBL" id="RMX44499.1"/>
    </source>
</evidence>
<reference evidence="1 2" key="1">
    <citation type="journal article" date="2018" name="Sci. Rep.">
        <title>Comparative analysis of the Pocillopora damicornis genome highlights role of immune system in coral evolution.</title>
        <authorList>
            <person name="Cunning R."/>
            <person name="Bay R.A."/>
            <person name="Gillette P."/>
            <person name="Baker A.C."/>
            <person name="Traylor-Knowles N."/>
        </authorList>
    </citation>
    <scope>NUCLEOTIDE SEQUENCE [LARGE SCALE GENOMIC DNA]</scope>
    <source>
        <strain evidence="1">RSMAS</strain>
        <tissue evidence="1">Whole animal</tissue>
    </source>
</reference>
<dbReference type="AlphaFoldDB" id="A0A3M6TT52"/>
<organism evidence="1 2">
    <name type="scientific">Pocillopora damicornis</name>
    <name type="common">Cauliflower coral</name>
    <name type="synonym">Millepora damicornis</name>
    <dbReference type="NCBI Taxonomy" id="46731"/>
    <lineage>
        <taxon>Eukaryota</taxon>
        <taxon>Metazoa</taxon>
        <taxon>Cnidaria</taxon>
        <taxon>Anthozoa</taxon>
        <taxon>Hexacorallia</taxon>
        <taxon>Scleractinia</taxon>
        <taxon>Astrocoeniina</taxon>
        <taxon>Pocilloporidae</taxon>
        <taxon>Pocillopora</taxon>
    </lineage>
</organism>
<gene>
    <name evidence="1" type="ORF">pdam_00006019</name>
</gene>
<keyword evidence="2" id="KW-1185">Reference proteome</keyword>
<proteinExistence type="predicted"/>